<dbReference type="InterPro" id="IPR041120">
    <property type="entry name" value="PIN_9"/>
</dbReference>
<dbReference type="CDD" id="cd09879">
    <property type="entry name" value="PIN_VapC_AF0591-like"/>
    <property type="match status" value="1"/>
</dbReference>
<dbReference type="EMBL" id="LHXS01000044">
    <property type="protein sequence ID" value="KXA96761.1"/>
    <property type="molecule type" value="Genomic_DNA"/>
</dbReference>
<sequence>MEELWVILDTNFLMVPETHGVDIFSEIDRILDKKYKLIVPEAVVKELKKLKEDGSSSERKAAGIALKLIDRAEKIKSQNPADEEILKLAKEKECVVGTNDSTLKKRLRDLQTPVIYLRQRTHLDIDGMIE</sequence>
<keyword evidence="3" id="KW-1185">Reference proteome</keyword>
<dbReference type="Proteomes" id="UP000070414">
    <property type="component" value="Unassembled WGS sequence"/>
</dbReference>
<name>A0A133URA7_9EURY</name>
<evidence type="ECO:0000259" key="1">
    <source>
        <dbReference type="Pfam" id="PF18477"/>
    </source>
</evidence>
<organism evidence="2 3">
    <name type="scientific">candidate division MSBL1 archaeon SCGC-AAA259I14</name>
    <dbReference type="NCBI Taxonomy" id="1698268"/>
    <lineage>
        <taxon>Archaea</taxon>
        <taxon>Methanobacteriati</taxon>
        <taxon>Methanobacteriota</taxon>
        <taxon>candidate division MSBL1</taxon>
    </lineage>
</organism>
<dbReference type="SUPFAM" id="SSF88723">
    <property type="entry name" value="PIN domain-like"/>
    <property type="match status" value="1"/>
</dbReference>
<evidence type="ECO:0000313" key="2">
    <source>
        <dbReference type="EMBL" id="KXA96761.1"/>
    </source>
</evidence>
<dbReference type="InterPro" id="IPR029060">
    <property type="entry name" value="PIN-like_dom_sf"/>
</dbReference>
<proteinExistence type="predicted"/>
<dbReference type="Gene3D" id="3.40.50.1010">
    <property type="entry name" value="5'-nuclease"/>
    <property type="match status" value="1"/>
</dbReference>
<evidence type="ECO:0000313" key="3">
    <source>
        <dbReference type="Proteomes" id="UP000070414"/>
    </source>
</evidence>
<gene>
    <name evidence="2" type="ORF">AKJ38_02650</name>
</gene>
<dbReference type="AlphaFoldDB" id="A0A133URA7"/>
<protein>
    <recommendedName>
        <fullName evidence="1">VapC9 PIN-like domain-containing protein</fullName>
    </recommendedName>
</protein>
<comment type="caution">
    <text evidence="2">The sequence shown here is derived from an EMBL/GenBank/DDBJ whole genome shotgun (WGS) entry which is preliminary data.</text>
</comment>
<reference evidence="2 3" key="1">
    <citation type="journal article" date="2016" name="Sci. Rep.">
        <title>Metabolic traits of an uncultured archaeal lineage -MSBL1- from brine pools of the Red Sea.</title>
        <authorList>
            <person name="Mwirichia R."/>
            <person name="Alam I."/>
            <person name="Rashid M."/>
            <person name="Vinu M."/>
            <person name="Ba-Alawi W."/>
            <person name="Anthony Kamau A."/>
            <person name="Kamanda Ngugi D."/>
            <person name="Goker M."/>
            <person name="Klenk H.P."/>
            <person name="Bajic V."/>
            <person name="Stingl U."/>
        </authorList>
    </citation>
    <scope>NUCLEOTIDE SEQUENCE [LARGE SCALE GENOMIC DNA]</scope>
    <source>
        <strain evidence="2">SCGC-AAA259I14</strain>
    </source>
</reference>
<dbReference type="Pfam" id="PF18477">
    <property type="entry name" value="PIN_9"/>
    <property type="match status" value="1"/>
</dbReference>
<feature type="domain" description="VapC9 PIN-like" evidence="1">
    <location>
        <begin position="6"/>
        <end position="120"/>
    </location>
</feature>
<dbReference type="PANTHER" id="PTHR12416">
    <property type="entry name" value="RRNA-PROCESSING PROTEIN UTP23 HOMOLOG"/>
    <property type="match status" value="1"/>
</dbReference>
<accession>A0A133URA7</accession>